<evidence type="ECO:0000256" key="1">
    <source>
        <dbReference type="SAM" id="MobiDB-lite"/>
    </source>
</evidence>
<evidence type="ECO:0008006" key="4">
    <source>
        <dbReference type="Google" id="ProtNLM"/>
    </source>
</evidence>
<dbReference type="AlphaFoldDB" id="A0A6A9UZH4"/>
<dbReference type="EMBL" id="WPCU01000010">
    <property type="protein sequence ID" value="MVA77465.1"/>
    <property type="molecule type" value="Genomic_DNA"/>
</dbReference>
<keyword evidence="3" id="KW-1185">Reference proteome</keyword>
<accession>A0A6A9UZH4</accession>
<dbReference type="SUPFAM" id="SSF82171">
    <property type="entry name" value="DPP6 N-terminal domain-like"/>
    <property type="match status" value="1"/>
</dbReference>
<sequence length="386" mass="40420">MDVIDDDRDVLEAGRSPWGARLLTVVVAVVAVVLGLGRTGDPAPPPPPAPRVSTPPAPPVPMPSAPPPAEADPRPVELAGAGPVLPGGRGEVAWLRTARAVLAVDLGTGRVLRTPVRLPVPGGSSALIAGPDGVLVLDADPRRAGAAALVWGELPAGPAWRFGRSRTVLPGPGSSLYLADQPGEDRTRFFRVLFNGADLPGTVPAEGGRVTSDGRGGLLQEDRRGLWRLGEDGRTQLSTGRLLAVGPNHLLISECGPWHYCVQVLLDQRTGERRAVPGWPRDAADPGRISPDGRRVAVVVRGRDRAQLQLVATDRSWPVAVWDEQSALAVEPASTFAFSADGSSLLAVHGGRLLVVDALTGRSRPADLGQAEGERLLQLSLAPAQD</sequence>
<feature type="compositionally biased region" description="Pro residues" evidence="1">
    <location>
        <begin position="42"/>
        <end position="70"/>
    </location>
</feature>
<evidence type="ECO:0000313" key="3">
    <source>
        <dbReference type="Proteomes" id="UP000435304"/>
    </source>
</evidence>
<comment type="caution">
    <text evidence="2">The sequence shown here is derived from an EMBL/GenBank/DDBJ whole genome shotgun (WGS) entry which is preliminary data.</text>
</comment>
<name>A0A6A9UZH4_9ACTN</name>
<dbReference type="InterPro" id="IPR011042">
    <property type="entry name" value="6-blade_b-propeller_TolB-like"/>
</dbReference>
<evidence type="ECO:0000313" key="2">
    <source>
        <dbReference type="EMBL" id="MVA77465.1"/>
    </source>
</evidence>
<dbReference type="Gene3D" id="2.120.10.30">
    <property type="entry name" value="TolB, C-terminal domain"/>
    <property type="match status" value="1"/>
</dbReference>
<dbReference type="RefSeq" id="WP_156611674.1">
    <property type="nucleotide sequence ID" value="NZ_WPCU01000010.1"/>
</dbReference>
<proteinExistence type="predicted"/>
<gene>
    <name evidence="2" type="ORF">GC722_15770</name>
</gene>
<reference evidence="2 3" key="1">
    <citation type="submission" date="2019-12" db="EMBL/GenBank/DDBJ databases">
        <title>Auraticoccus cholistani sp. nov., an actinomycete isolated from soil of Cholistan desert.</title>
        <authorList>
            <person name="Cheema M.T."/>
        </authorList>
    </citation>
    <scope>NUCLEOTIDE SEQUENCE [LARGE SCALE GENOMIC DNA]</scope>
    <source>
        <strain evidence="2 3">F435</strain>
    </source>
</reference>
<organism evidence="2 3">
    <name type="scientific">Auraticoccus cholistanensis</name>
    <dbReference type="NCBI Taxonomy" id="2656650"/>
    <lineage>
        <taxon>Bacteria</taxon>
        <taxon>Bacillati</taxon>
        <taxon>Actinomycetota</taxon>
        <taxon>Actinomycetes</taxon>
        <taxon>Propionibacteriales</taxon>
        <taxon>Propionibacteriaceae</taxon>
        <taxon>Auraticoccus</taxon>
    </lineage>
</organism>
<dbReference type="Proteomes" id="UP000435304">
    <property type="component" value="Unassembled WGS sequence"/>
</dbReference>
<protein>
    <recommendedName>
        <fullName evidence="4">PQQ-binding-like beta-propeller repeat protein</fullName>
    </recommendedName>
</protein>
<feature type="region of interest" description="Disordered" evidence="1">
    <location>
        <begin position="38"/>
        <end position="82"/>
    </location>
</feature>